<feature type="transmembrane region" description="Helical" evidence="1">
    <location>
        <begin position="56"/>
        <end position="78"/>
    </location>
</feature>
<dbReference type="InterPro" id="IPR039477">
    <property type="entry name" value="ILEI/PANDER_dom"/>
</dbReference>
<feature type="domain" description="ILEI/PANDER" evidence="2">
    <location>
        <begin position="195"/>
        <end position="280"/>
    </location>
</feature>
<keyword evidence="1" id="KW-0472">Membrane</keyword>
<dbReference type="EMBL" id="GG666536">
    <property type="protein sequence ID" value="EEN57987.1"/>
    <property type="molecule type" value="Genomic_DNA"/>
</dbReference>
<evidence type="ECO:0000313" key="3">
    <source>
        <dbReference type="EMBL" id="EEN57987.1"/>
    </source>
</evidence>
<dbReference type="InParanoid" id="C3YNY8"/>
<proteinExistence type="predicted"/>
<accession>C3YNY8</accession>
<keyword evidence="1" id="KW-0812">Transmembrane</keyword>
<feature type="non-terminal residue" evidence="3">
    <location>
        <position position="306"/>
    </location>
</feature>
<organism>
    <name type="scientific">Branchiostoma floridae</name>
    <name type="common">Florida lancelet</name>
    <name type="synonym">Amphioxus</name>
    <dbReference type="NCBI Taxonomy" id="7739"/>
    <lineage>
        <taxon>Eukaryota</taxon>
        <taxon>Metazoa</taxon>
        <taxon>Chordata</taxon>
        <taxon>Cephalochordata</taxon>
        <taxon>Leptocardii</taxon>
        <taxon>Amphioxiformes</taxon>
        <taxon>Branchiostomatidae</taxon>
        <taxon>Branchiostoma</taxon>
    </lineage>
</organism>
<evidence type="ECO:0000259" key="2">
    <source>
        <dbReference type="Pfam" id="PF15711"/>
    </source>
</evidence>
<evidence type="ECO:0000256" key="1">
    <source>
        <dbReference type="SAM" id="Phobius"/>
    </source>
</evidence>
<protein>
    <recommendedName>
        <fullName evidence="2">ILEI/PANDER domain-containing protein</fullName>
    </recommendedName>
</protein>
<dbReference type="Pfam" id="PF15711">
    <property type="entry name" value="ILEI"/>
    <property type="match status" value="1"/>
</dbReference>
<sequence>MDEDDHVYEEACTVSPSKIPAVGPRPVCSETASYIPGVGMRGTSQPKVWSYAVRKAIPVMTIILLSCCLLGTFIFLAMRASSLKLSVIELDRKTTTATGLSDLRLSISELDQKTEMITAVTADLTNVTAWLKQAGKTEDFSGGLEENGSVLHDVAASYRAAHLANSEPPATMRNEKTLQQLDEAEDNMRTTLLLRGHQVFILNERTGDVEDKAAFDTWRKGGGFGAARQMTTFLEGVTEGRIIVITVHDTGGTPVNLARYGSTITHPGTRESYAMITQKGETPSWFVEKKSARGAGPTIVETFIPT</sequence>
<name>C3YNY8_BRAFL</name>
<keyword evidence="1" id="KW-1133">Transmembrane helix</keyword>
<gene>
    <name evidence="3" type="ORF">BRAFLDRAFT_98928</name>
</gene>
<reference evidence="3" key="1">
    <citation type="journal article" date="2008" name="Nature">
        <title>The amphioxus genome and the evolution of the chordate karyotype.</title>
        <authorList>
            <consortium name="US DOE Joint Genome Institute (JGI-PGF)"/>
            <person name="Putnam N.H."/>
            <person name="Butts T."/>
            <person name="Ferrier D.E.K."/>
            <person name="Furlong R.F."/>
            <person name="Hellsten U."/>
            <person name="Kawashima T."/>
            <person name="Robinson-Rechavi M."/>
            <person name="Shoguchi E."/>
            <person name="Terry A."/>
            <person name="Yu J.-K."/>
            <person name="Benito-Gutierrez E.L."/>
            <person name="Dubchak I."/>
            <person name="Garcia-Fernandez J."/>
            <person name="Gibson-Brown J.J."/>
            <person name="Grigoriev I.V."/>
            <person name="Horton A.C."/>
            <person name="de Jong P.J."/>
            <person name="Jurka J."/>
            <person name="Kapitonov V.V."/>
            <person name="Kohara Y."/>
            <person name="Kuroki Y."/>
            <person name="Lindquist E."/>
            <person name="Lucas S."/>
            <person name="Osoegawa K."/>
            <person name="Pennacchio L.A."/>
            <person name="Salamov A.A."/>
            <person name="Satou Y."/>
            <person name="Sauka-Spengler T."/>
            <person name="Schmutz J."/>
            <person name="Shin-I T."/>
            <person name="Toyoda A."/>
            <person name="Bronner-Fraser M."/>
            <person name="Fujiyama A."/>
            <person name="Holland L.Z."/>
            <person name="Holland P.W.H."/>
            <person name="Satoh N."/>
            <person name="Rokhsar D.S."/>
        </authorList>
    </citation>
    <scope>NUCLEOTIDE SEQUENCE [LARGE SCALE GENOMIC DNA]</scope>
    <source>
        <strain evidence="3">S238N-H82</strain>
        <tissue evidence="3">Testes</tissue>
    </source>
</reference>
<dbReference type="AlphaFoldDB" id="C3YNY8"/>